<dbReference type="GO" id="GO:0048312">
    <property type="term" value="P:intracellular distribution of mitochondria"/>
    <property type="evidence" value="ECO:0007669"/>
    <property type="project" value="TreeGrafter"/>
</dbReference>
<dbReference type="SMART" id="SM00053">
    <property type="entry name" value="DYNc"/>
    <property type="match status" value="1"/>
</dbReference>
<dbReference type="InterPro" id="IPR030381">
    <property type="entry name" value="G_DYNAMIN_dom"/>
</dbReference>
<proteinExistence type="predicted"/>
<protein>
    <recommendedName>
        <fullName evidence="1">Dynamin-type G domain-containing protein</fullName>
    </recommendedName>
</protein>
<feature type="non-terminal residue" evidence="2">
    <location>
        <position position="1"/>
    </location>
</feature>
<dbReference type="Proteomes" id="UP001305647">
    <property type="component" value="Unassembled WGS sequence"/>
</dbReference>
<evidence type="ECO:0000313" key="2">
    <source>
        <dbReference type="EMBL" id="KAK4095861.1"/>
    </source>
</evidence>
<dbReference type="InterPro" id="IPR001401">
    <property type="entry name" value="Dynamin_GTPase"/>
</dbReference>
<dbReference type="GO" id="GO:0000266">
    <property type="term" value="P:mitochondrial fission"/>
    <property type="evidence" value="ECO:0007669"/>
    <property type="project" value="TreeGrafter"/>
</dbReference>
<dbReference type="Gene3D" id="3.40.50.300">
    <property type="entry name" value="P-loop containing nucleotide triphosphate hydrolases"/>
    <property type="match status" value="1"/>
</dbReference>
<dbReference type="GO" id="GO:0005525">
    <property type="term" value="F:GTP binding"/>
    <property type="evidence" value="ECO:0007669"/>
    <property type="project" value="InterPro"/>
</dbReference>
<dbReference type="EMBL" id="MU863769">
    <property type="protein sequence ID" value="KAK4095861.1"/>
    <property type="molecule type" value="Genomic_DNA"/>
</dbReference>
<dbReference type="GO" id="GO:0008017">
    <property type="term" value="F:microtubule binding"/>
    <property type="evidence" value="ECO:0007669"/>
    <property type="project" value="TreeGrafter"/>
</dbReference>
<dbReference type="Pfam" id="PF00350">
    <property type="entry name" value="Dynamin_N"/>
    <property type="match status" value="1"/>
</dbReference>
<feature type="domain" description="Dynamin-type G" evidence="1">
    <location>
        <begin position="32"/>
        <end position="213"/>
    </location>
</feature>
<dbReference type="PROSITE" id="PS51718">
    <property type="entry name" value="G_DYNAMIN_2"/>
    <property type="match status" value="1"/>
</dbReference>
<dbReference type="GO" id="GO:0003924">
    <property type="term" value="F:GTPase activity"/>
    <property type="evidence" value="ECO:0007669"/>
    <property type="project" value="InterPro"/>
</dbReference>
<dbReference type="InterPro" id="IPR045063">
    <property type="entry name" value="Dynamin_N"/>
</dbReference>
<dbReference type="PANTHER" id="PTHR11566">
    <property type="entry name" value="DYNAMIN"/>
    <property type="match status" value="1"/>
</dbReference>
<dbReference type="InterPro" id="IPR022812">
    <property type="entry name" value="Dynamin"/>
</dbReference>
<accession>A0AAN6SWR5</accession>
<name>A0AAN6SWR5_9PEZI</name>
<evidence type="ECO:0000259" key="1">
    <source>
        <dbReference type="PROSITE" id="PS51718"/>
    </source>
</evidence>
<dbReference type="GO" id="GO:0005874">
    <property type="term" value="C:microtubule"/>
    <property type="evidence" value="ECO:0007669"/>
    <property type="project" value="TreeGrafter"/>
</dbReference>
<sequence>GVPGAMLAPRRPEDAQILAAMDKLRELRIDQKYDLPQIIVCGAQSAGKSSVLESLVQVPFPRGDNNICTRYVTKVTMLQEDTPSIRVRIHPSSDRPEAEVKELSDLLWHEKNPEDYAVSLAAIMKKAHGHIFTGSAKEAMVTSDILQITVFGPDIRPLQVLDLPGLIEYVGKTSGNDGAPKLIKSMVKSHMAVKQSFILAVIEANRDLNNQGV</sequence>
<organism evidence="2 3">
    <name type="scientific">Parathielavia hyrcaniae</name>
    <dbReference type="NCBI Taxonomy" id="113614"/>
    <lineage>
        <taxon>Eukaryota</taxon>
        <taxon>Fungi</taxon>
        <taxon>Dikarya</taxon>
        <taxon>Ascomycota</taxon>
        <taxon>Pezizomycotina</taxon>
        <taxon>Sordariomycetes</taxon>
        <taxon>Sordariomycetidae</taxon>
        <taxon>Sordariales</taxon>
        <taxon>Chaetomiaceae</taxon>
        <taxon>Parathielavia</taxon>
    </lineage>
</organism>
<feature type="non-terminal residue" evidence="2">
    <location>
        <position position="213"/>
    </location>
</feature>
<reference evidence="2" key="2">
    <citation type="submission" date="2023-05" db="EMBL/GenBank/DDBJ databases">
        <authorList>
            <consortium name="Lawrence Berkeley National Laboratory"/>
            <person name="Steindorff A."/>
            <person name="Hensen N."/>
            <person name="Bonometti L."/>
            <person name="Westerberg I."/>
            <person name="Brannstrom I.O."/>
            <person name="Guillou S."/>
            <person name="Cros-Aarteil S."/>
            <person name="Calhoun S."/>
            <person name="Haridas S."/>
            <person name="Kuo A."/>
            <person name="Mondo S."/>
            <person name="Pangilinan J."/>
            <person name="Riley R."/>
            <person name="Labutti K."/>
            <person name="Andreopoulos B."/>
            <person name="Lipzen A."/>
            <person name="Chen C."/>
            <person name="Yanf M."/>
            <person name="Daum C."/>
            <person name="Ng V."/>
            <person name="Clum A."/>
            <person name="Ohm R."/>
            <person name="Martin F."/>
            <person name="Silar P."/>
            <person name="Natvig D."/>
            <person name="Lalanne C."/>
            <person name="Gautier V."/>
            <person name="Ament-Velasquez S.L."/>
            <person name="Kruys A."/>
            <person name="Hutchinson M.I."/>
            <person name="Powell A.J."/>
            <person name="Barry K."/>
            <person name="Miller A.N."/>
            <person name="Grigoriev I.V."/>
            <person name="Debuchy R."/>
            <person name="Gladieux P."/>
            <person name="Thoren M.H."/>
            <person name="Johannesson H."/>
        </authorList>
    </citation>
    <scope>NUCLEOTIDE SEQUENCE</scope>
    <source>
        <strain evidence="2">CBS 757.83</strain>
    </source>
</reference>
<dbReference type="GO" id="GO:0016020">
    <property type="term" value="C:membrane"/>
    <property type="evidence" value="ECO:0007669"/>
    <property type="project" value="TreeGrafter"/>
</dbReference>
<dbReference type="PANTHER" id="PTHR11566:SF21">
    <property type="entry name" value="DYNAMIN RELATED PROTEIN 1, ISOFORM A"/>
    <property type="match status" value="1"/>
</dbReference>
<gene>
    <name evidence="2" type="ORF">N658DRAFT_385912</name>
</gene>
<evidence type="ECO:0000313" key="3">
    <source>
        <dbReference type="Proteomes" id="UP001305647"/>
    </source>
</evidence>
<reference evidence="2" key="1">
    <citation type="journal article" date="2023" name="Mol. Phylogenet. Evol.">
        <title>Genome-scale phylogeny and comparative genomics of the fungal order Sordariales.</title>
        <authorList>
            <person name="Hensen N."/>
            <person name="Bonometti L."/>
            <person name="Westerberg I."/>
            <person name="Brannstrom I.O."/>
            <person name="Guillou S."/>
            <person name="Cros-Aarteil S."/>
            <person name="Calhoun S."/>
            <person name="Haridas S."/>
            <person name="Kuo A."/>
            <person name="Mondo S."/>
            <person name="Pangilinan J."/>
            <person name="Riley R."/>
            <person name="LaButti K."/>
            <person name="Andreopoulos B."/>
            <person name="Lipzen A."/>
            <person name="Chen C."/>
            <person name="Yan M."/>
            <person name="Daum C."/>
            <person name="Ng V."/>
            <person name="Clum A."/>
            <person name="Steindorff A."/>
            <person name="Ohm R.A."/>
            <person name="Martin F."/>
            <person name="Silar P."/>
            <person name="Natvig D.O."/>
            <person name="Lalanne C."/>
            <person name="Gautier V."/>
            <person name="Ament-Velasquez S.L."/>
            <person name="Kruys A."/>
            <person name="Hutchinson M.I."/>
            <person name="Powell A.J."/>
            <person name="Barry K."/>
            <person name="Miller A.N."/>
            <person name="Grigoriev I.V."/>
            <person name="Debuchy R."/>
            <person name="Gladieux P."/>
            <person name="Hiltunen Thoren M."/>
            <person name="Johannesson H."/>
        </authorList>
    </citation>
    <scope>NUCLEOTIDE SEQUENCE</scope>
    <source>
        <strain evidence="2">CBS 757.83</strain>
    </source>
</reference>
<dbReference type="InterPro" id="IPR027417">
    <property type="entry name" value="P-loop_NTPase"/>
</dbReference>
<dbReference type="GO" id="GO:0016559">
    <property type="term" value="P:peroxisome fission"/>
    <property type="evidence" value="ECO:0007669"/>
    <property type="project" value="TreeGrafter"/>
</dbReference>
<dbReference type="SUPFAM" id="SSF52540">
    <property type="entry name" value="P-loop containing nucleoside triphosphate hydrolases"/>
    <property type="match status" value="1"/>
</dbReference>
<dbReference type="GO" id="GO:0005739">
    <property type="term" value="C:mitochondrion"/>
    <property type="evidence" value="ECO:0007669"/>
    <property type="project" value="TreeGrafter"/>
</dbReference>
<dbReference type="AlphaFoldDB" id="A0AAN6SWR5"/>
<keyword evidence="3" id="KW-1185">Reference proteome</keyword>
<dbReference type="PRINTS" id="PR00195">
    <property type="entry name" value="DYNAMIN"/>
</dbReference>
<dbReference type="GO" id="GO:0006897">
    <property type="term" value="P:endocytosis"/>
    <property type="evidence" value="ECO:0007669"/>
    <property type="project" value="TreeGrafter"/>
</dbReference>
<comment type="caution">
    <text evidence="2">The sequence shown here is derived from an EMBL/GenBank/DDBJ whole genome shotgun (WGS) entry which is preliminary data.</text>
</comment>